<dbReference type="EMBL" id="HBGF01025861">
    <property type="protein sequence ID" value="CAD9120516.1"/>
    <property type="molecule type" value="Transcribed_RNA"/>
</dbReference>
<organism evidence="2">
    <name type="scientific">Neobodo designis</name>
    <name type="common">Flagellated protozoan</name>
    <name type="synonym">Bodo designis</name>
    <dbReference type="NCBI Taxonomy" id="312471"/>
    <lineage>
        <taxon>Eukaryota</taxon>
        <taxon>Discoba</taxon>
        <taxon>Euglenozoa</taxon>
        <taxon>Kinetoplastea</taxon>
        <taxon>Metakinetoplastina</taxon>
        <taxon>Neobodonida</taxon>
        <taxon>Neobodo</taxon>
    </lineage>
</organism>
<protein>
    <submittedName>
        <fullName evidence="2">Uncharacterized protein</fullName>
    </submittedName>
</protein>
<feature type="compositionally biased region" description="Basic and acidic residues" evidence="1">
    <location>
        <begin position="80"/>
        <end position="98"/>
    </location>
</feature>
<name>A0A7S1Q7I0_NEODS</name>
<proteinExistence type="predicted"/>
<evidence type="ECO:0000256" key="1">
    <source>
        <dbReference type="SAM" id="MobiDB-lite"/>
    </source>
</evidence>
<feature type="region of interest" description="Disordered" evidence="1">
    <location>
        <begin position="16"/>
        <end position="98"/>
    </location>
</feature>
<sequence length="166" mass="17805">MDRGLALLREATNLYAPKEEAASQPTVTPRQALSCPASANNPPLSASPKSPAKHHSRSPSPHQKPIAAAFPEPTPASRAAAERIRAARRAEEARRQRIDDDLDLILAQRRAFESGTRASMRMAGAVFARESSTSKPQRARSPRHNATGGAGTAGFVDLDFGEMVID</sequence>
<feature type="compositionally biased region" description="Low complexity" evidence="1">
    <location>
        <begin position="36"/>
        <end position="50"/>
    </location>
</feature>
<accession>A0A7S1Q7I0</accession>
<evidence type="ECO:0000313" key="2">
    <source>
        <dbReference type="EMBL" id="CAD9120516.1"/>
    </source>
</evidence>
<feature type="region of interest" description="Disordered" evidence="1">
    <location>
        <begin position="128"/>
        <end position="151"/>
    </location>
</feature>
<reference evidence="2" key="1">
    <citation type="submission" date="2021-01" db="EMBL/GenBank/DDBJ databases">
        <authorList>
            <person name="Corre E."/>
            <person name="Pelletier E."/>
            <person name="Niang G."/>
            <person name="Scheremetjew M."/>
            <person name="Finn R."/>
            <person name="Kale V."/>
            <person name="Holt S."/>
            <person name="Cochrane G."/>
            <person name="Meng A."/>
            <person name="Brown T."/>
            <person name="Cohen L."/>
        </authorList>
    </citation>
    <scope>NUCLEOTIDE SEQUENCE</scope>
    <source>
        <strain evidence="2">CCAP 1951/1</strain>
    </source>
</reference>
<gene>
    <name evidence="2" type="ORF">NDES1114_LOCUS17093</name>
</gene>
<dbReference type="AlphaFoldDB" id="A0A7S1Q7I0"/>